<comment type="caution">
    <text evidence="1">The sequence shown here is derived from an EMBL/GenBank/DDBJ whole genome shotgun (WGS) entry which is preliminary data.</text>
</comment>
<gene>
    <name evidence="1" type="ORF">TrST_g13362</name>
</gene>
<dbReference type="InterPro" id="IPR011256">
    <property type="entry name" value="Reg_factor_effector_dom_sf"/>
</dbReference>
<accession>A0A9W7C0M0</accession>
<organism evidence="1 2">
    <name type="scientific">Triparma strigata</name>
    <dbReference type="NCBI Taxonomy" id="1606541"/>
    <lineage>
        <taxon>Eukaryota</taxon>
        <taxon>Sar</taxon>
        <taxon>Stramenopiles</taxon>
        <taxon>Ochrophyta</taxon>
        <taxon>Bolidophyceae</taxon>
        <taxon>Parmales</taxon>
        <taxon>Triparmaceae</taxon>
        <taxon>Triparma</taxon>
    </lineage>
</organism>
<reference evidence="2" key="1">
    <citation type="journal article" date="2023" name="Commun. Biol.">
        <title>Genome analysis of Parmales, the sister group of diatoms, reveals the evolutionary specialization of diatoms from phago-mixotrophs to photoautotrophs.</title>
        <authorList>
            <person name="Ban H."/>
            <person name="Sato S."/>
            <person name="Yoshikawa S."/>
            <person name="Yamada K."/>
            <person name="Nakamura Y."/>
            <person name="Ichinomiya M."/>
            <person name="Sato N."/>
            <person name="Blanc-Mathieu R."/>
            <person name="Endo H."/>
            <person name="Kuwata A."/>
            <person name="Ogata H."/>
        </authorList>
    </citation>
    <scope>NUCLEOTIDE SEQUENCE [LARGE SCALE GENOMIC DNA]</scope>
    <source>
        <strain evidence="2">NIES 3701</strain>
    </source>
</reference>
<dbReference type="EMBL" id="BRXY01000569">
    <property type="protein sequence ID" value="GMI00410.1"/>
    <property type="molecule type" value="Genomic_DNA"/>
</dbReference>
<evidence type="ECO:0000313" key="2">
    <source>
        <dbReference type="Proteomes" id="UP001165085"/>
    </source>
</evidence>
<dbReference type="Gene3D" id="3.20.80.10">
    <property type="entry name" value="Regulatory factor, effector binding domain"/>
    <property type="match status" value="1"/>
</dbReference>
<dbReference type="Proteomes" id="UP001165085">
    <property type="component" value="Unassembled WGS sequence"/>
</dbReference>
<keyword evidence="2" id="KW-1185">Reference proteome</keyword>
<dbReference type="OrthoDB" id="44820at2759"/>
<sequence length="298" mass="33559">MVNFEGLGKYEDNVKTIGGRNILGSILFEKDDSRIILHTISGGQPLSPTSTSLTPLQTRWTLTAYFKPFSSRIIFTGISSYTLSPSPLKIIKQQDYWDSINLLPGGTYGAVNVVEGLKDFVDQVLFKGKVQRVGDDEIPYLIFRRAKDYTVRRYPETTWVKINYDRREEGYEGLGRIVKGYESKVLKPCRVDVDGDVKSMSWCIGFGEGGVDEGFIKCIEERGGEIVTEPERTVAILNIPEATPNTVKSAERKLINSVEVDGLKCVTSSALVFAQYDEVFKMGKRRVEVWKDVESIWN</sequence>
<proteinExistence type="predicted"/>
<dbReference type="AlphaFoldDB" id="A0A9W7C0M0"/>
<evidence type="ECO:0000313" key="1">
    <source>
        <dbReference type="EMBL" id="GMI00410.1"/>
    </source>
</evidence>
<name>A0A9W7C0M0_9STRA</name>
<protein>
    <submittedName>
        <fullName evidence="1">Uncharacterized protein</fullName>
    </submittedName>
</protein>